<dbReference type="GO" id="GO:0006457">
    <property type="term" value="P:protein folding"/>
    <property type="evidence" value="ECO:0007669"/>
    <property type="project" value="TreeGrafter"/>
</dbReference>
<evidence type="ECO:0000259" key="1">
    <source>
        <dbReference type="PROSITE" id="PS51203"/>
    </source>
</evidence>
<proteinExistence type="predicted"/>
<dbReference type="WBParaSite" id="maker-uti_cns_0001125-snap-gene-1.6-mRNA-1">
    <property type="protein sequence ID" value="maker-uti_cns_0001125-snap-gene-1.6-mRNA-1"/>
    <property type="gene ID" value="maker-uti_cns_0001125-snap-gene-1.6"/>
</dbReference>
<dbReference type="Gene3D" id="2.60.40.790">
    <property type="match status" value="1"/>
</dbReference>
<dbReference type="PROSITE" id="PS51203">
    <property type="entry name" value="CS"/>
    <property type="match status" value="1"/>
</dbReference>
<dbReference type="CDD" id="cd06467">
    <property type="entry name" value="p23_NUDC_like"/>
    <property type="match status" value="1"/>
</dbReference>
<reference evidence="3 4" key="1">
    <citation type="submission" date="2016-11" db="UniProtKB">
        <authorList>
            <consortium name="WormBaseParasite"/>
        </authorList>
    </citation>
    <scope>IDENTIFICATION</scope>
</reference>
<dbReference type="PANTHER" id="PTHR12356:SF18">
    <property type="entry name" value="NUDC DOMAIN-CONTAINING PROTEIN 2"/>
    <property type="match status" value="1"/>
</dbReference>
<dbReference type="InterPro" id="IPR008978">
    <property type="entry name" value="HSP20-like_chaperone"/>
</dbReference>
<organism evidence="2 4">
    <name type="scientific">Macrostomum lignano</name>
    <dbReference type="NCBI Taxonomy" id="282301"/>
    <lineage>
        <taxon>Eukaryota</taxon>
        <taxon>Metazoa</taxon>
        <taxon>Spiralia</taxon>
        <taxon>Lophotrochozoa</taxon>
        <taxon>Platyhelminthes</taxon>
        <taxon>Rhabditophora</taxon>
        <taxon>Macrostomorpha</taxon>
        <taxon>Macrostomida</taxon>
        <taxon>Macrostomidae</taxon>
        <taxon>Macrostomum</taxon>
    </lineage>
</organism>
<dbReference type="InterPro" id="IPR037898">
    <property type="entry name" value="NudC_fam"/>
</dbReference>
<dbReference type="Pfam" id="PF04969">
    <property type="entry name" value="CS"/>
    <property type="match status" value="1"/>
</dbReference>
<protein>
    <submittedName>
        <fullName evidence="3 4">CS domain-containing protein</fullName>
    </submittedName>
</protein>
<dbReference type="GO" id="GO:0051082">
    <property type="term" value="F:unfolded protein binding"/>
    <property type="evidence" value="ECO:0007669"/>
    <property type="project" value="TreeGrafter"/>
</dbReference>
<dbReference type="GO" id="GO:0005737">
    <property type="term" value="C:cytoplasm"/>
    <property type="evidence" value="ECO:0007669"/>
    <property type="project" value="TreeGrafter"/>
</dbReference>
<dbReference type="Proteomes" id="UP000095280">
    <property type="component" value="Unplaced"/>
</dbReference>
<evidence type="ECO:0000313" key="2">
    <source>
        <dbReference type="Proteomes" id="UP000095280"/>
    </source>
</evidence>
<name>A0A1I8GXT8_9PLAT</name>
<dbReference type="InterPro" id="IPR007052">
    <property type="entry name" value="CS_dom"/>
</dbReference>
<dbReference type="SUPFAM" id="SSF49764">
    <property type="entry name" value="HSP20-like chaperones"/>
    <property type="match status" value="1"/>
</dbReference>
<sequence>ILLFKAHFDERSGEVCVNFPGGRWWQTLDEVYIELQVPEGTRGTQVVCKIGVNNLRVSLAGGQSLLSGDLPKSVRPDESSWTLADRRLLQIVLAKASPDPVQSCWPCLLVGQPEFEPDPLQRDQMEKKLTLQRFQYENPGMDFSGAEITGNYAGGGPQWSSS</sequence>
<evidence type="ECO:0000313" key="3">
    <source>
        <dbReference type="WBParaSite" id="maker-uti_cns_0001125-snap-gene-1.6-mRNA-1"/>
    </source>
</evidence>
<dbReference type="WBParaSite" id="maker-uti_cns_0003557-snap-gene-0.25-mRNA-1">
    <property type="protein sequence ID" value="maker-uti_cns_0003557-snap-gene-0.25-mRNA-1"/>
    <property type="gene ID" value="maker-uti_cns_0003557-snap-gene-0.25"/>
</dbReference>
<dbReference type="PANTHER" id="PTHR12356">
    <property type="entry name" value="NUCLEAR MOVEMENT PROTEIN NUDC"/>
    <property type="match status" value="1"/>
</dbReference>
<keyword evidence="2" id="KW-1185">Reference proteome</keyword>
<feature type="domain" description="CS" evidence="1">
    <location>
        <begin position="17"/>
        <end position="109"/>
    </location>
</feature>
<evidence type="ECO:0000313" key="4">
    <source>
        <dbReference type="WBParaSite" id="maker-uti_cns_0003557-snap-gene-0.25-mRNA-1"/>
    </source>
</evidence>
<dbReference type="AlphaFoldDB" id="A0A1I8GXT8"/>
<dbReference type="Gene3D" id="1.20.5.740">
    <property type="entry name" value="Single helix bin"/>
    <property type="match status" value="1"/>
</dbReference>
<accession>A0A1I8GXT8</accession>